<name>A0A0W8II13_9MICO</name>
<evidence type="ECO:0000313" key="4">
    <source>
        <dbReference type="EMBL" id="KUG59296.1"/>
    </source>
</evidence>
<evidence type="ECO:0000259" key="3">
    <source>
        <dbReference type="Pfam" id="PF13480"/>
    </source>
</evidence>
<keyword evidence="5" id="KW-1185">Reference proteome</keyword>
<keyword evidence="1" id="KW-0862">Zinc</keyword>
<dbReference type="SUPFAM" id="SSF55729">
    <property type="entry name" value="Acyl-CoA N-acyltransferases (Nat)"/>
    <property type="match status" value="1"/>
</dbReference>
<feature type="domain" description="BioF2-like acetyltransferase" evidence="3">
    <location>
        <begin position="177"/>
        <end position="323"/>
    </location>
</feature>
<dbReference type="RefSeq" id="WP_058889771.1">
    <property type="nucleotide sequence ID" value="NZ_LQBL01000002.1"/>
</dbReference>
<dbReference type="GO" id="GO:0016137">
    <property type="term" value="P:glycoside metabolic process"/>
    <property type="evidence" value="ECO:0007669"/>
    <property type="project" value="UniProtKB-ARBA"/>
</dbReference>
<comment type="caution">
    <text evidence="4">The sequence shown here is derived from an EMBL/GenBank/DDBJ whole genome shotgun (WGS) entry which is preliminary data.</text>
</comment>
<dbReference type="Proteomes" id="UP000054837">
    <property type="component" value="Unassembled WGS sequence"/>
</dbReference>
<evidence type="ECO:0000313" key="5">
    <source>
        <dbReference type="Proteomes" id="UP000054837"/>
    </source>
</evidence>
<dbReference type="InterPro" id="IPR003737">
    <property type="entry name" value="GlcNAc_PI_deacetylase-related"/>
</dbReference>
<dbReference type="SUPFAM" id="SSF102588">
    <property type="entry name" value="LmbE-like"/>
    <property type="match status" value="1"/>
</dbReference>
<sequence length="668" mass="75042">MIETSICRTTEDLAALREEWEALKRPGESYYTSHRFVSAWWESYRHAPGYRLHVVLVRQEGQLVGVGPFAFRPEKREGEPVTVLRWASHGDYLSVLHAAGPSVASPQTISGHVLAELDRVVEDGEAQVVQLTGIPSESAFAWHVRTSQVHHRRLAFLIENPWIDLREPWSAPSHTGKYLRKLRREHDVHLHTFTGDEHGILDRIAEVHRAEKNHLIETHARSERHSLYDDDRRTEHIRQVFTTTEDALTFAFLDGKDPAAGRVLAYRTVFRDGRRLLSWNSAYLPEFERYRMGKVLQLAILEYVTEHDLADEFDLGAGKYPWKFEWTPHQRPTYRYLHKPLRPKAASKGSAKVSTKATPQVAPDSSGKGGATDPAPTNPASAEVSHGAAAPAGSTPGAQGGAESPGQVTAPASPVGPRWRQGVRRGVRSTIRRLPEPAAQQAKRIARTRRLTRAVMIWYVPHPDDESIFMGGAIASEPDRRHILVLLTPGEGSQAIHSLRRRLGRDIGLDEFVAARDREFSAAIERLGVVRRDVHRVGLPDGGITEDSVLAVIRRHARRHPGAAHRTMSYLDPHTDHATAGRALRRAHELGIVDDAKFFLPVPQVVDERADRVVLDEPARQAKKAALAEYRRFDPDHGRYAIGRRSVSELVTFHHRTPDERVHGPDLD</sequence>
<dbReference type="EMBL" id="LQBL01000002">
    <property type="protein sequence ID" value="KUG59296.1"/>
    <property type="molecule type" value="Genomic_DNA"/>
</dbReference>
<protein>
    <recommendedName>
        <fullName evidence="3">BioF2-like acetyltransferase domain-containing protein</fullName>
    </recommendedName>
</protein>
<dbReference type="Pfam" id="PF02585">
    <property type="entry name" value="PIG-L"/>
    <property type="match status" value="1"/>
</dbReference>
<gene>
    <name evidence="4" type="ORF">AVL62_06345</name>
</gene>
<dbReference type="AlphaFoldDB" id="A0A0W8II13"/>
<dbReference type="InterPro" id="IPR024078">
    <property type="entry name" value="LmbE-like_dom_sf"/>
</dbReference>
<dbReference type="InterPro" id="IPR016181">
    <property type="entry name" value="Acyl_CoA_acyltransferase"/>
</dbReference>
<dbReference type="STRING" id="767452.AVL62_06345"/>
<dbReference type="Gene3D" id="3.40.50.10320">
    <property type="entry name" value="LmbE-like"/>
    <property type="match status" value="1"/>
</dbReference>
<dbReference type="InterPro" id="IPR038740">
    <property type="entry name" value="BioF2-like_GNAT_dom"/>
</dbReference>
<dbReference type="OrthoDB" id="1754135at2"/>
<organism evidence="4 5">
    <name type="scientific">Serinicoccus chungangensis</name>
    <dbReference type="NCBI Taxonomy" id="767452"/>
    <lineage>
        <taxon>Bacteria</taxon>
        <taxon>Bacillati</taxon>
        <taxon>Actinomycetota</taxon>
        <taxon>Actinomycetes</taxon>
        <taxon>Micrococcales</taxon>
        <taxon>Ornithinimicrobiaceae</taxon>
        <taxon>Serinicoccus</taxon>
    </lineage>
</organism>
<reference evidence="4 5" key="1">
    <citation type="submission" date="2015-12" db="EMBL/GenBank/DDBJ databases">
        <title>Serinicoccus chungangenesis strain CD08_5 genome sequencing and assembly.</title>
        <authorList>
            <person name="Chander A.M."/>
            <person name="Kaur G."/>
            <person name="Nair G.R."/>
            <person name="Dhawan D.K."/>
            <person name="Kochhar R.K."/>
            <person name="Mayilraj S."/>
            <person name="Bhadada S.K."/>
        </authorList>
    </citation>
    <scope>NUCLEOTIDE SEQUENCE [LARGE SCALE GENOMIC DNA]</scope>
    <source>
        <strain evidence="4 5">CD08_5</strain>
    </source>
</reference>
<proteinExistence type="predicted"/>
<feature type="region of interest" description="Disordered" evidence="2">
    <location>
        <begin position="345"/>
        <end position="423"/>
    </location>
</feature>
<evidence type="ECO:0000256" key="1">
    <source>
        <dbReference type="ARBA" id="ARBA00022833"/>
    </source>
</evidence>
<feature type="compositionally biased region" description="Low complexity" evidence="2">
    <location>
        <begin position="387"/>
        <end position="397"/>
    </location>
</feature>
<accession>A0A0W8II13</accession>
<dbReference type="Pfam" id="PF13480">
    <property type="entry name" value="Acetyltransf_6"/>
    <property type="match status" value="1"/>
</dbReference>
<evidence type="ECO:0000256" key="2">
    <source>
        <dbReference type="SAM" id="MobiDB-lite"/>
    </source>
</evidence>